<gene>
    <name evidence="1" type="ORF">GIB67_004803</name>
</gene>
<dbReference type="Proteomes" id="UP000541444">
    <property type="component" value="Unassembled WGS sequence"/>
</dbReference>
<keyword evidence="2" id="KW-1185">Reference proteome</keyword>
<accession>A0A7J7LNL0</accession>
<evidence type="ECO:0000313" key="1">
    <source>
        <dbReference type="EMBL" id="KAF6144130.1"/>
    </source>
</evidence>
<organism evidence="1 2">
    <name type="scientific">Kingdonia uniflora</name>
    <dbReference type="NCBI Taxonomy" id="39325"/>
    <lineage>
        <taxon>Eukaryota</taxon>
        <taxon>Viridiplantae</taxon>
        <taxon>Streptophyta</taxon>
        <taxon>Embryophyta</taxon>
        <taxon>Tracheophyta</taxon>
        <taxon>Spermatophyta</taxon>
        <taxon>Magnoliopsida</taxon>
        <taxon>Ranunculales</taxon>
        <taxon>Circaeasteraceae</taxon>
        <taxon>Kingdonia</taxon>
    </lineage>
</organism>
<name>A0A7J7LNL0_9MAGN</name>
<comment type="caution">
    <text evidence="1">The sequence shown here is derived from an EMBL/GenBank/DDBJ whole genome shotgun (WGS) entry which is preliminary data.</text>
</comment>
<dbReference type="AlphaFoldDB" id="A0A7J7LNL0"/>
<protein>
    <submittedName>
        <fullName evidence="1">Uncharacterized protein</fullName>
    </submittedName>
</protein>
<dbReference type="OrthoDB" id="1723229at2759"/>
<proteinExistence type="predicted"/>
<sequence>MRGNIRDPVLLSYSVRQKEPLHQDDEKLPSRRTDVNFSTCSMVLGKKLIYRSDSRYEIWGTKGYIFQQIGRNKKLSGFPSIDLERGWNPTVESSRFWHYRSPKKNGRNSFTTSGRSIPLCKFLVTSKEVTMAEERFNWLI</sequence>
<evidence type="ECO:0000313" key="2">
    <source>
        <dbReference type="Proteomes" id="UP000541444"/>
    </source>
</evidence>
<reference evidence="1 2" key="1">
    <citation type="journal article" date="2020" name="IScience">
        <title>Genome Sequencing of the Endangered Kingdonia uniflora (Circaeasteraceae, Ranunculales) Reveals Potential Mechanisms of Evolutionary Specialization.</title>
        <authorList>
            <person name="Sun Y."/>
            <person name="Deng T."/>
            <person name="Zhang A."/>
            <person name="Moore M.J."/>
            <person name="Landis J.B."/>
            <person name="Lin N."/>
            <person name="Zhang H."/>
            <person name="Zhang X."/>
            <person name="Huang J."/>
            <person name="Zhang X."/>
            <person name="Sun H."/>
            <person name="Wang H."/>
        </authorList>
    </citation>
    <scope>NUCLEOTIDE SEQUENCE [LARGE SCALE GENOMIC DNA]</scope>
    <source>
        <strain evidence="1">TB1705</strain>
        <tissue evidence="1">Leaf</tissue>
    </source>
</reference>
<dbReference type="EMBL" id="JACGCM010002137">
    <property type="protein sequence ID" value="KAF6144130.1"/>
    <property type="molecule type" value="Genomic_DNA"/>
</dbReference>